<protein>
    <submittedName>
        <fullName evidence="1">Uncharacterized protein</fullName>
    </submittedName>
</protein>
<sequence>MTDLDEQLHLAFDKWADQGPESLSDSEWPLFRAQNFILQWEAGGLSGYLYNSLPDHAEIRATLDSLLVLV</sequence>
<evidence type="ECO:0000313" key="2">
    <source>
        <dbReference type="Proteomes" id="UP000235387"/>
    </source>
</evidence>
<dbReference type="Proteomes" id="UP000235387">
    <property type="component" value="Unassembled WGS sequence"/>
</dbReference>
<evidence type="ECO:0000313" key="1">
    <source>
        <dbReference type="EMBL" id="PMN88567.1"/>
    </source>
</evidence>
<organism evidence="1 2">
    <name type="scientific">Enterovibrio norvegicus</name>
    <dbReference type="NCBI Taxonomy" id="188144"/>
    <lineage>
        <taxon>Bacteria</taxon>
        <taxon>Pseudomonadati</taxon>
        <taxon>Pseudomonadota</taxon>
        <taxon>Gammaproteobacteria</taxon>
        <taxon>Vibrionales</taxon>
        <taxon>Vibrionaceae</taxon>
        <taxon>Enterovibrio</taxon>
    </lineage>
</organism>
<gene>
    <name evidence="1" type="ORF">BCT23_23965</name>
</gene>
<dbReference type="EMBL" id="MDAL01000055">
    <property type="protein sequence ID" value="PMN88567.1"/>
    <property type="molecule type" value="Genomic_DNA"/>
</dbReference>
<comment type="caution">
    <text evidence="1">The sequence shown here is derived from an EMBL/GenBank/DDBJ whole genome shotgun (WGS) entry which is preliminary data.</text>
</comment>
<proteinExistence type="predicted"/>
<accession>A0A2N7L559</accession>
<dbReference type="AlphaFoldDB" id="A0A2N7L559"/>
<reference evidence="2" key="1">
    <citation type="submission" date="2016-07" db="EMBL/GenBank/DDBJ databases">
        <title>Nontailed viruses are major unrecognized killers of bacteria in the ocean.</title>
        <authorList>
            <person name="Kauffman K."/>
            <person name="Hussain F."/>
            <person name="Yang J."/>
            <person name="Arevalo P."/>
            <person name="Brown J."/>
            <person name="Cutler M."/>
            <person name="Kelly L."/>
            <person name="Polz M.F."/>
        </authorList>
    </citation>
    <scope>NUCLEOTIDE SEQUENCE [LARGE SCALE GENOMIC DNA]</scope>
    <source>
        <strain evidence="2">10N.261.45.A10</strain>
    </source>
</reference>
<name>A0A2N7L559_9GAMM</name>